<feature type="compositionally biased region" description="Acidic residues" evidence="1">
    <location>
        <begin position="270"/>
        <end position="284"/>
    </location>
</feature>
<gene>
    <name evidence="2" type="ORF">PICST_32663</name>
</gene>
<sequence length="319" mass="37843">MLDFYYPNKSYPFVVENGILSDLINRFDRSAIIPSQQELYRIRQQQERERYARRQAALREREYERICRQQAYHQLSRPSHLKQLETSQDYQIQVFKRYGDFNNYQIRVVKNSDEVFLKIHSDEDDFDRSFHLDEESIDVHNVTWKWLKGNNALVVYLPKLDVAVTSPLTKEEKRKFKKQQVTEKIHKSKQRRLEKKLKKRAERELAHKQREEARISRKERKNRHKYGYQNPEKSVLATEDSDLEVEPIFGVPASPVLEPVVAPVSSSTDSEYETPSESEEEEETSSPSITPTHTISLEEIEDEEFVNYNKRLADSQDCL</sequence>
<dbReference type="KEGG" id="pic:PICST_32663"/>
<feature type="compositionally biased region" description="Basic and acidic residues" evidence="1">
    <location>
        <begin position="173"/>
        <end position="185"/>
    </location>
</feature>
<feature type="compositionally biased region" description="Basic residues" evidence="1">
    <location>
        <begin position="217"/>
        <end position="226"/>
    </location>
</feature>
<evidence type="ECO:0000256" key="1">
    <source>
        <dbReference type="SAM" id="MobiDB-lite"/>
    </source>
</evidence>
<keyword evidence="3" id="KW-1185">Reference proteome</keyword>
<dbReference type="Proteomes" id="UP000002258">
    <property type="component" value="Chromosome 6"/>
</dbReference>
<organism evidence="2 3">
    <name type="scientific">Scheffersomyces stipitis (strain ATCC 58785 / CBS 6054 / NBRC 10063 / NRRL Y-11545)</name>
    <name type="common">Yeast</name>
    <name type="synonym">Pichia stipitis</name>
    <dbReference type="NCBI Taxonomy" id="322104"/>
    <lineage>
        <taxon>Eukaryota</taxon>
        <taxon>Fungi</taxon>
        <taxon>Dikarya</taxon>
        <taxon>Ascomycota</taxon>
        <taxon>Saccharomycotina</taxon>
        <taxon>Pichiomycetes</taxon>
        <taxon>Debaryomycetaceae</taxon>
        <taxon>Scheffersomyces</taxon>
    </lineage>
</organism>
<dbReference type="RefSeq" id="XP_001385415.2">
    <property type="nucleotide sequence ID" value="XM_001385378.1"/>
</dbReference>
<evidence type="ECO:0000313" key="3">
    <source>
        <dbReference type="Proteomes" id="UP000002258"/>
    </source>
</evidence>
<feature type="compositionally biased region" description="Basic residues" evidence="1">
    <location>
        <begin position="186"/>
        <end position="200"/>
    </location>
</feature>
<dbReference type="GeneID" id="4840078"/>
<dbReference type="OrthoDB" id="4093878at2759"/>
<feature type="region of interest" description="Disordered" evidence="1">
    <location>
        <begin position="173"/>
        <end position="237"/>
    </location>
</feature>
<dbReference type="eggNOG" id="ENOG502S0RT">
    <property type="taxonomic scope" value="Eukaryota"/>
</dbReference>
<dbReference type="EMBL" id="CP000500">
    <property type="protein sequence ID" value="ABN67386.2"/>
    <property type="molecule type" value="Genomic_DNA"/>
</dbReference>
<accession>A3LX19</accession>
<dbReference type="InParanoid" id="A3LX19"/>
<protein>
    <submittedName>
        <fullName evidence="2">Uncharacterized protein</fullName>
    </submittedName>
</protein>
<dbReference type="HOGENOM" id="CLU_871881_0_0_1"/>
<evidence type="ECO:0000313" key="2">
    <source>
        <dbReference type="EMBL" id="ABN67386.2"/>
    </source>
</evidence>
<reference evidence="2 3" key="1">
    <citation type="journal article" date="2007" name="Nat. Biotechnol.">
        <title>Genome sequence of the lignocellulose-bioconverting and xylose-fermenting yeast Pichia stipitis.</title>
        <authorList>
            <person name="Jeffries T.W."/>
            <person name="Grigoriev I.V."/>
            <person name="Grimwood J."/>
            <person name="Laplaza J.M."/>
            <person name="Aerts A."/>
            <person name="Salamov A."/>
            <person name="Schmutz J."/>
            <person name="Lindquist E."/>
            <person name="Dehal P."/>
            <person name="Shapiro H."/>
            <person name="Jin Y.S."/>
            <person name="Passoth V."/>
            <person name="Richardson P.M."/>
        </authorList>
    </citation>
    <scope>NUCLEOTIDE SEQUENCE [LARGE SCALE GENOMIC DNA]</scope>
    <source>
        <strain evidence="3">ATCC 58785 / CBS 6054 / NBRC 10063 / NRRL Y-11545</strain>
    </source>
</reference>
<feature type="region of interest" description="Disordered" evidence="1">
    <location>
        <begin position="260"/>
        <end position="301"/>
    </location>
</feature>
<name>A3LX19_PICST</name>
<feature type="compositionally biased region" description="Low complexity" evidence="1">
    <location>
        <begin position="285"/>
        <end position="295"/>
    </location>
</feature>
<dbReference type="OMA" id="NSRNEHA"/>
<dbReference type="AlphaFoldDB" id="A3LX19"/>
<proteinExistence type="predicted"/>
<feature type="compositionally biased region" description="Basic and acidic residues" evidence="1">
    <location>
        <begin position="201"/>
        <end position="216"/>
    </location>
</feature>